<evidence type="ECO:0000259" key="3">
    <source>
        <dbReference type="Pfam" id="PF14648"/>
    </source>
</evidence>
<dbReference type="Proteomes" id="UP000663860">
    <property type="component" value="Unassembled WGS sequence"/>
</dbReference>
<dbReference type="PANTHER" id="PTHR28441:SF2">
    <property type="entry name" value="PROTEIN FAM91A1"/>
    <property type="match status" value="1"/>
</dbReference>
<dbReference type="Pfam" id="PF14648">
    <property type="entry name" value="FAM91_C"/>
    <property type="match status" value="2"/>
</dbReference>
<dbReference type="EMBL" id="CAJOBB010000269">
    <property type="protein sequence ID" value="CAF3633911.1"/>
    <property type="molecule type" value="Genomic_DNA"/>
</dbReference>
<evidence type="ECO:0000313" key="6">
    <source>
        <dbReference type="Proteomes" id="UP000663860"/>
    </source>
</evidence>
<evidence type="ECO:0000313" key="4">
    <source>
        <dbReference type="EMBL" id="CAF1288518.1"/>
    </source>
</evidence>
<dbReference type="PANTHER" id="PTHR28441">
    <property type="entry name" value="PROTEIN FAM91A1"/>
    <property type="match status" value="1"/>
</dbReference>
<dbReference type="EMBL" id="CAJNOE010000610">
    <property type="protein sequence ID" value="CAF1288518.1"/>
    <property type="molecule type" value="Genomic_DNA"/>
</dbReference>
<accession>A0A815CKJ0</accession>
<organism evidence="4 6">
    <name type="scientific">Adineta steineri</name>
    <dbReference type="NCBI Taxonomy" id="433720"/>
    <lineage>
        <taxon>Eukaryota</taxon>
        <taxon>Metazoa</taxon>
        <taxon>Spiralia</taxon>
        <taxon>Gnathifera</taxon>
        <taxon>Rotifera</taxon>
        <taxon>Eurotatoria</taxon>
        <taxon>Bdelloidea</taxon>
        <taxon>Adinetida</taxon>
        <taxon>Adinetidae</taxon>
        <taxon>Adineta</taxon>
    </lineage>
</organism>
<name>A0A815CKJ0_9BILA</name>
<dbReference type="InterPro" id="IPR039199">
    <property type="entry name" value="FAM91"/>
</dbReference>
<dbReference type="InterPro" id="IPR028091">
    <property type="entry name" value="FAM91_N_dom"/>
</dbReference>
<comment type="caution">
    <text evidence="4">The sequence shown here is derived from an EMBL/GenBank/DDBJ whole genome shotgun (WGS) entry which is preliminary data.</text>
</comment>
<dbReference type="Pfam" id="PF14647">
    <property type="entry name" value="FAM91_N"/>
    <property type="match status" value="1"/>
</dbReference>
<protein>
    <recommendedName>
        <fullName evidence="7">Protein FAM91A1</fullName>
    </recommendedName>
</protein>
<dbReference type="Proteomes" id="UP000663868">
    <property type="component" value="Unassembled WGS sequence"/>
</dbReference>
<evidence type="ECO:0000259" key="2">
    <source>
        <dbReference type="Pfam" id="PF14647"/>
    </source>
</evidence>
<feature type="domain" description="FAM91 C-terminal" evidence="3">
    <location>
        <begin position="702"/>
        <end position="799"/>
    </location>
</feature>
<evidence type="ECO:0000313" key="5">
    <source>
        <dbReference type="EMBL" id="CAF3633911.1"/>
    </source>
</evidence>
<dbReference type="InterPro" id="IPR028097">
    <property type="entry name" value="FAM91_C_dom"/>
</dbReference>
<comment type="similarity">
    <text evidence="1">Belongs to the FAM91 family.</text>
</comment>
<evidence type="ECO:0008006" key="7">
    <source>
        <dbReference type="Google" id="ProtNLM"/>
    </source>
</evidence>
<gene>
    <name evidence="4" type="ORF">IZO911_LOCUS33378</name>
    <name evidence="5" type="ORF">KXQ929_LOCUS6814</name>
</gene>
<feature type="domain" description="FAM91 C-terminal" evidence="3">
    <location>
        <begin position="406"/>
        <end position="701"/>
    </location>
</feature>
<evidence type="ECO:0000256" key="1">
    <source>
        <dbReference type="ARBA" id="ARBA00010319"/>
    </source>
</evidence>
<proteinExistence type="inferred from homology"/>
<sequence length="806" mass="92281">MTTQLDEHYIRTNVEWFQLPSDVKQKFSWNTEKEYDKAILIFSIKHQLRHKGNLVRKVQKDSRKYYDDLLRYSREHLMIFPYHLADIYVKGLRITSFSYYIDMISDLVLQEKSYDTLPNFTAADCLRLLGIGRNQYIELINQSRTILQAARKKMFLNLSNWKTPASIRHLLPSQPVDSVHIHPWWVINLGCVTDDDVKQCTNEEKLIIDYLIDEKCSKLAGELNFDAIHSLYRKGLIYLEVPVSEDDYIQVPPLGSGFVMNRIVGDYFEVLLYKLFVSTDEDTNVGELSRLLTLDMDLVKQTMSMFLRLGFARKKNLDSEYGVIHTSWKHYSSTTGLQLPPPPKPLPIDKNAADWTREIEMDASMTDEDLMSISTTDEQKFLISPTSSVNIPDTVSMSTSTGTLKQKRIGFLFDSSLTAFLMMGNLSPNLKTHAVTMFEVGKLADEILGSFLLELERISPISQSSIKSSDDDNQSEGEADRYFLHARVLYQTISFLRLNNDLFDDDIGSLGVDLLRYESLSSLDANTRQRVIERNYHVLISMAPVSAETVYSPFNSIDYLGPCLQEMNSVWMKLFIYSLTKSGPPSILLPKGYRLNVLPNCLQNFDKFLVTTWNHEPTYISNVNILLSINEALLHSAVLLQGFLYGNNNNNNHHYKEEHQQIRYVPFPFDHIEKNHGLEQLSTVIDLKNTCGYVSMLTLSATNSEEVLLDIRFGIPLFDEKISETIRNGIVKHKLCAKEKVQERLKSIRILSISLIAFIERFQQFDTSSCNMPLRHSSNGIRSTSLPQQPILFDGQTLTTIGSSSS</sequence>
<dbReference type="AlphaFoldDB" id="A0A815CKJ0"/>
<reference evidence="4" key="1">
    <citation type="submission" date="2021-02" db="EMBL/GenBank/DDBJ databases">
        <authorList>
            <person name="Nowell W R."/>
        </authorList>
    </citation>
    <scope>NUCLEOTIDE SEQUENCE</scope>
</reference>
<feature type="domain" description="FAM91 N-terminal" evidence="2">
    <location>
        <begin position="9"/>
        <end position="329"/>
    </location>
</feature>